<evidence type="ECO:0000256" key="1">
    <source>
        <dbReference type="ARBA" id="ARBA00004418"/>
    </source>
</evidence>
<sequence length="437" mass="47787">MKNRFAATALAAVTLCLPIISQAQTEIQWWHSMTGGLNEWVNDQAKQFNDSQKDYKVVPTFKGNYDESMATATAAFRAGNAPHILQVFEVGTATMMAAKGAIKPVAEVMKESGVAFDPKSYVPAVAGYYTAANGQMLSFPFNSSTTIFYYNKDAFKAAGLDPNKAPSTWPEVVAAAAKLKASGSKCPYTTSWMSWVQLESFSTWHNVLFATQNNGFGGNSARLTFNSPLHLRHFENLANMSKQGLFVYKGRASVSVPSFVSGECAMFTGSSGSYADVSKNAKFAYGLAPLPYYPDVAGAPQNTAIGGASLWVMAGKKPAEYKGVAQFFKYLSSPEVQSASHKRTGYLPITTAAYELTEKSGYYKQFPGTDVAVQQMIRKTTDKSRGIRLGNFVQIRTIIDEETEQIWAGKKEPKQALDDAVRRGNEQLEKFEKANKS</sequence>
<evidence type="ECO:0000313" key="8">
    <source>
        <dbReference type="EMBL" id="QJC55264.1"/>
    </source>
</evidence>
<evidence type="ECO:0000256" key="5">
    <source>
        <dbReference type="ARBA" id="ARBA00022448"/>
    </source>
</evidence>
<dbReference type="InterPro" id="IPR006059">
    <property type="entry name" value="SBP"/>
</dbReference>
<dbReference type="InterPro" id="IPR050490">
    <property type="entry name" value="Bact_solute-bd_prot1"/>
</dbReference>
<evidence type="ECO:0000313" key="9">
    <source>
        <dbReference type="Proteomes" id="UP000502041"/>
    </source>
</evidence>
<dbReference type="GO" id="GO:0042597">
    <property type="term" value="C:periplasmic space"/>
    <property type="evidence" value="ECO:0007669"/>
    <property type="project" value="UniProtKB-SubCell"/>
</dbReference>
<keyword evidence="9" id="KW-1185">Reference proteome</keyword>
<comment type="subunit">
    <text evidence="3">The complex is composed of two ATP-binding proteins (UgpC), two transmembrane proteins (UgpA and UgpE) and a solute-binding protein (UgpB).</text>
</comment>
<proteinExistence type="inferred from homology"/>
<feature type="chain" id="PRO_5026244352" description="sn-glycerol-3-phosphate-binding periplasmic protein UgpB" evidence="7">
    <location>
        <begin position="24"/>
        <end position="437"/>
    </location>
</feature>
<evidence type="ECO:0000256" key="3">
    <source>
        <dbReference type="ARBA" id="ARBA00011557"/>
    </source>
</evidence>
<dbReference type="RefSeq" id="WP_168921156.1">
    <property type="nucleotide sequence ID" value="NZ_CP051461.1"/>
</dbReference>
<protein>
    <recommendedName>
        <fullName evidence="4">sn-glycerol-3-phosphate-binding periplasmic protein UgpB</fullName>
    </recommendedName>
</protein>
<dbReference type="KEGG" id="pvac:HC248_00542"/>
<dbReference type="SUPFAM" id="SSF53850">
    <property type="entry name" value="Periplasmic binding protein-like II"/>
    <property type="match status" value="1"/>
</dbReference>
<gene>
    <name evidence="8" type="primary">ugpB</name>
    <name evidence="8" type="ORF">HC248_00542</name>
</gene>
<dbReference type="PANTHER" id="PTHR43649:SF31">
    <property type="entry name" value="SN-GLYCEROL-3-PHOSPHATE-BINDING PERIPLASMIC PROTEIN UGPB"/>
    <property type="match status" value="1"/>
</dbReference>
<evidence type="ECO:0000256" key="2">
    <source>
        <dbReference type="ARBA" id="ARBA00008520"/>
    </source>
</evidence>
<dbReference type="Gene3D" id="3.40.190.10">
    <property type="entry name" value="Periplasmic binding protein-like II"/>
    <property type="match status" value="2"/>
</dbReference>
<evidence type="ECO:0000256" key="7">
    <source>
        <dbReference type="SAM" id="SignalP"/>
    </source>
</evidence>
<keyword evidence="5" id="KW-0813">Transport</keyword>
<evidence type="ECO:0000256" key="4">
    <source>
        <dbReference type="ARBA" id="ARBA00017470"/>
    </source>
</evidence>
<name>A0A6H2H6P0_9BURK</name>
<dbReference type="Proteomes" id="UP000502041">
    <property type="component" value="Chromosome"/>
</dbReference>
<feature type="signal peptide" evidence="7">
    <location>
        <begin position="1"/>
        <end position="23"/>
    </location>
</feature>
<reference evidence="8 9" key="1">
    <citation type="submission" date="2020-04" db="EMBL/GenBank/DDBJ databases">
        <title>Complete genome of a Psychrophilic, Marine, Gas Vacuolate Bacterium Polaromonas vacuolata KCTC 22033T.</title>
        <authorList>
            <person name="Hwang K."/>
            <person name="Kim K.M."/>
        </authorList>
    </citation>
    <scope>NUCLEOTIDE SEQUENCE [LARGE SCALE GENOMIC DNA]</scope>
    <source>
        <strain evidence="8 9">KCTC 22033</strain>
    </source>
</reference>
<dbReference type="EMBL" id="CP051461">
    <property type="protein sequence ID" value="QJC55264.1"/>
    <property type="molecule type" value="Genomic_DNA"/>
</dbReference>
<dbReference type="NCBIfam" id="NF008211">
    <property type="entry name" value="PRK10974.1"/>
    <property type="match status" value="1"/>
</dbReference>
<accession>A0A6H2H6P0</accession>
<dbReference type="AlphaFoldDB" id="A0A6H2H6P0"/>
<organism evidence="8 9">
    <name type="scientific">Polaromonas vacuolata</name>
    <dbReference type="NCBI Taxonomy" id="37448"/>
    <lineage>
        <taxon>Bacteria</taxon>
        <taxon>Pseudomonadati</taxon>
        <taxon>Pseudomonadota</taxon>
        <taxon>Betaproteobacteria</taxon>
        <taxon>Burkholderiales</taxon>
        <taxon>Comamonadaceae</taxon>
        <taxon>Polaromonas</taxon>
    </lineage>
</organism>
<comment type="subcellular location">
    <subcellularLocation>
        <location evidence="1">Periplasm</location>
    </subcellularLocation>
</comment>
<evidence type="ECO:0000256" key="6">
    <source>
        <dbReference type="ARBA" id="ARBA00022729"/>
    </source>
</evidence>
<dbReference type="PANTHER" id="PTHR43649">
    <property type="entry name" value="ARABINOSE-BINDING PROTEIN-RELATED"/>
    <property type="match status" value="1"/>
</dbReference>
<dbReference type="CDD" id="cd14748">
    <property type="entry name" value="PBP2_UgpB"/>
    <property type="match status" value="1"/>
</dbReference>
<comment type="similarity">
    <text evidence="2">Belongs to the bacterial solute-binding protein 1 family.</text>
</comment>
<keyword evidence="6 7" id="KW-0732">Signal</keyword>
<dbReference type="Pfam" id="PF13416">
    <property type="entry name" value="SBP_bac_8"/>
    <property type="match status" value="1"/>
</dbReference>